<sequence length="226" mass="23288">MNLPPLVRKMLAEFVGVTIFLTAIISAGATFGTPEDGNLFHAASLAITLGLMVLLVGGVSGGHLNPAVSLYFFSRKEMTAVEFIGYVAAQLLGATAGVSLGEYLHGFNIAGFTNPTSTLPAGPAFVGEVVATAGLVLLIVTLIQNKQTHLIPFGLMLWVFAAFNFTPTGAQANPAVTFGLMVDGKLSVSAGAQLILAEIVGLLVGVVLSMLLTSATAKKKAAAKKK</sequence>
<dbReference type="AlphaFoldDB" id="A0A6J7JMA1"/>
<dbReference type="EMBL" id="CAFBNO010000001">
    <property type="protein sequence ID" value="CAB4944670.1"/>
    <property type="molecule type" value="Genomic_DNA"/>
</dbReference>
<dbReference type="InterPro" id="IPR022357">
    <property type="entry name" value="MIP_CS"/>
</dbReference>
<evidence type="ECO:0000256" key="7">
    <source>
        <dbReference type="ARBA" id="ARBA00023136"/>
    </source>
</evidence>
<keyword evidence="7 8" id="KW-0472">Membrane</keyword>
<proteinExistence type="inferred from homology"/>
<organism evidence="9">
    <name type="scientific">freshwater metagenome</name>
    <dbReference type="NCBI Taxonomy" id="449393"/>
    <lineage>
        <taxon>unclassified sequences</taxon>
        <taxon>metagenomes</taxon>
        <taxon>ecological metagenomes</taxon>
    </lineage>
</organism>
<dbReference type="PRINTS" id="PR00783">
    <property type="entry name" value="MINTRINSICP"/>
</dbReference>
<dbReference type="PROSITE" id="PS00221">
    <property type="entry name" value="MIP"/>
    <property type="match status" value="2"/>
</dbReference>
<evidence type="ECO:0000256" key="1">
    <source>
        <dbReference type="ARBA" id="ARBA00004651"/>
    </source>
</evidence>
<dbReference type="InterPro" id="IPR034294">
    <property type="entry name" value="Aquaporin_transptr"/>
</dbReference>
<feature type="transmembrane region" description="Helical" evidence="8">
    <location>
        <begin position="190"/>
        <end position="217"/>
    </location>
</feature>
<name>A0A6J7JMA1_9ZZZZ</name>
<dbReference type="Pfam" id="PF00230">
    <property type="entry name" value="MIP"/>
    <property type="match status" value="2"/>
</dbReference>
<evidence type="ECO:0000256" key="4">
    <source>
        <dbReference type="ARBA" id="ARBA00022475"/>
    </source>
</evidence>
<dbReference type="SUPFAM" id="SSF81338">
    <property type="entry name" value="Aquaporin-like"/>
    <property type="match status" value="1"/>
</dbReference>
<evidence type="ECO:0000256" key="6">
    <source>
        <dbReference type="ARBA" id="ARBA00022989"/>
    </source>
</evidence>
<feature type="transmembrane region" description="Helical" evidence="8">
    <location>
        <begin position="150"/>
        <end position="170"/>
    </location>
</feature>
<feature type="transmembrane region" description="Helical" evidence="8">
    <location>
        <begin position="39"/>
        <end position="62"/>
    </location>
</feature>
<protein>
    <submittedName>
        <fullName evidence="9">Unannotated protein</fullName>
    </submittedName>
</protein>
<feature type="transmembrane region" description="Helical" evidence="8">
    <location>
        <begin position="12"/>
        <end position="33"/>
    </location>
</feature>
<dbReference type="InterPro" id="IPR000425">
    <property type="entry name" value="MIP"/>
</dbReference>
<dbReference type="InterPro" id="IPR023271">
    <property type="entry name" value="Aquaporin-like"/>
</dbReference>
<dbReference type="Gene3D" id="1.20.1080.10">
    <property type="entry name" value="Glycerol uptake facilitator protein"/>
    <property type="match status" value="1"/>
</dbReference>
<feature type="transmembrane region" description="Helical" evidence="8">
    <location>
        <begin position="124"/>
        <end position="143"/>
    </location>
</feature>
<evidence type="ECO:0000256" key="3">
    <source>
        <dbReference type="ARBA" id="ARBA00022448"/>
    </source>
</evidence>
<dbReference type="PANTHER" id="PTHR19139:SF199">
    <property type="entry name" value="MIP17260P"/>
    <property type="match status" value="1"/>
</dbReference>
<dbReference type="GO" id="GO:0005886">
    <property type="term" value="C:plasma membrane"/>
    <property type="evidence" value="ECO:0007669"/>
    <property type="project" value="UniProtKB-SubCell"/>
</dbReference>
<comment type="subcellular location">
    <subcellularLocation>
        <location evidence="1">Cell membrane</location>
        <topology evidence="1">Multi-pass membrane protein</topology>
    </subcellularLocation>
</comment>
<dbReference type="PANTHER" id="PTHR19139">
    <property type="entry name" value="AQUAPORIN TRANSPORTER"/>
    <property type="match status" value="1"/>
</dbReference>
<keyword evidence="6 8" id="KW-1133">Transmembrane helix</keyword>
<reference evidence="9" key="1">
    <citation type="submission" date="2020-05" db="EMBL/GenBank/DDBJ databases">
        <authorList>
            <person name="Chiriac C."/>
            <person name="Salcher M."/>
            <person name="Ghai R."/>
            <person name="Kavagutti S V."/>
        </authorList>
    </citation>
    <scope>NUCLEOTIDE SEQUENCE</scope>
</reference>
<gene>
    <name evidence="9" type="ORF">UFOPK3837_00033</name>
</gene>
<comment type="similarity">
    <text evidence="2">Belongs to the MIP/aquaporin (TC 1.A.8) family.</text>
</comment>
<evidence type="ECO:0000256" key="2">
    <source>
        <dbReference type="ARBA" id="ARBA00006175"/>
    </source>
</evidence>
<evidence type="ECO:0000313" key="9">
    <source>
        <dbReference type="EMBL" id="CAB4944670.1"/>
    </source>
</evidence>
<feature type="transmembrane region" description="Helical" evidence="8">
    <location>
        <begin position="83"/>
        <end position="104"/>
    </location>
</feature>
<keyword evidence="5 8" id="KW-0812">Transmembrane</keyword>
<evidence type="ECO:0000256" key="8">
    <source>
        <dbReference type="SAM" id="Phobius"/>
    </source>
</evidence>
<evidence type="ECO:0000256" key="5">
    <source>
        <dbReference type="ARBA" id="ARBA00022692"/>
    </source>
</evidence>
<dbReference type="GO" id="GO:0015250">
    <property type="term" value="F:water channel activity"/>
    <property type="evidence" value="ECO:0007669"/>
    <property type="project" value="TreeGrafter"/>
</dbReference>
<accession>A0A6J7JMA1</accession>
<keyword evidence="3" id="KW-0813">Transport</keyword>
<keyword evidence="4" id="KW-1003">Cell membrane</keyword>